<dbReference type="Pfam" id="PF13439">
    <property type="entry name" value="Glyco_transf_4"/>
    <property type="match status" value="1"/>
</dbReference>
<dbReference type="PANTHER" id="PTHR46401">
    <property type="entry name" value="GLYCOSYLTRANSFERASE WBBK-RELATED"/>
    <property type="match status" value="1"/>
</dbReference>
<dbReference type="STRING" id="115783.SAMN02745119_01380"/>
<dbReference type="InterPro" id="IPR001296">
    <property type="entry name" value="Glyco_trans_1"/>
</dbReference>
<protein>
    <submittedName>
        <fullName evidence="4">Glycosyltransferase involved in cell wall bisynthesis</fullName>
    </submittedName>
</protein>
<gene>
    <name evidence="4" type="ORF">SAMN02745119_01380</name>
</gene>
<sequence length="371" mass="41455">MKIAIDASTLSTQGGPRSYLLGLVDALLRIDSDNQYLLVYNDPVHLGRFPAAQELVLPGKSPLARLRREHLLLPVLCKKEKVDLLHCPKSSAPVLSPCPVVVTLHDLIPLDFPQFETFAARCYWRMHIPLAARRSSRIITISEYARRGIMERFRVSPDRIDVIMQGIDRTMGLPRDPAEGERIRRRYGLQNGYILYVGTIQPRKNLTTLVAAYAALDPQLRAGRPLVFVGRRGWMTQKLDLAIARHGVERETIFTGFVPDEELPHLYDGAAVAAYLSHCEGFGRPPLEAMTCGVPVVVSDTGAIPEVVGDAGLTVNHTSSSEVSAALTRILMDHALAEQLRHRGRERARLFEWDEAARQTIRSYQAAVREQ</sequence>
<evidence type="ECO:0000313" key="5">
    <source>
        <dbReference type="Proteomes" id="UP000190102"/>
    </source>
</evidence>
<evidence type="ECO:0000256" key="1">
    <source>
        <dbReference type="ARBA" id="ARBA00022679"/>
    </source>
</evidence>
<dbReference type="PANTHER" id="PTHR46401:SF2">
    <property type="entry name" value="GLYCOSYLTRANSFERASE WBBK-RELATED"/>
    <property type="match status" value="1"/>
</dbReference>
<accession>A0A1T4MT72</accession>
<keyword evidence="5" id="KW-1185">Reference proteome</keyword>
<dbReference type="GO" id="GO:0016757">
    <property type="term" value="F:glycosyltransferase activity"/>
    <property type="evidence" value="ECO:0007669"/>
    <property type="project" value="InterPro"/>
</dbReference>
<dbReference type="CDD" id="cd03809">
    <property type="entry name" value="GT4_MtfB-like"/>
    <property type="match status" value="1"/>
</dbReference>
<evidence type="ECO:0000259" key="2">
    <source>
        <dbReference type="Pfam" id="PF00534"/>
    </source>
</evidence>
<proteinExistence type="predicted"/>
<feature type="domain" description="Glycosyltransferase subfamily 4-like N-terminal" evidence="3">
    <location>
        <begin position="52"/>
        <end position="168"/>
    </location>
</feature>
<evidence type="ECO:0000313" key="4">
    <source>
        <dbReference type="EMBL" id="SJZ69848.1"/>
    </source>
</evidence>
<dbReference type="InterPro" id="IPR028098">
    <property type="entry name" value="Glyco_trans_4-like_N"/>
</dbReference>
<dbReference type="Pfam" id="PF00534">
    <property type="entry name" value="Glycos_transf_1"/>
    <property type="match status" value="1"/>
</dbReference>
<dbReference type="Proteomes" id="UP000190102">
    <property type="component" value="Unassembled WGS sequence"/>
</dbReference>
<dbReference type="Gene3D" id="3.40.50.2000">
    <property type="entry name" value="Glycogen Phosphorylase B"/>
    <property type="match status" value="2"/>
</dbReference>
<feature type="domain" description="Glycosyl transferase family 1" evidence="2">
    <location>
        <begin position="191"/>
        <end position="347"/>
    </location>
</feature>
<dbReference type="AlphaFoldDB" id="A0A1T4MT72"/>
<name>A0A1T4MT72_9BACT</name>
<dbReference type="OrthoDB" id="9767517at2"/>
<dbReference type="GO" id="GO:0009103">
    <property type="term" value="P:lipopolysaccharide biosynthetic process"/>
    <property type="evidence" value="ECO:0007669"/>
    <property type="project" value="TreeGrafter"/>
</dbReference>
<dbReference type="EMBL" id="FUWR01000006">
    <property type="protein sequence ID" value="SJZ69848.1"/>
    <property type="molecule type" value="Genomic_DNA"/>
</dbReference>
<organism evidence="4 5">
    <name type="scientific">Trichlorobacter thiogenes</name>
    <dbReference type="NCBI Taxonomy" id="115783"/>
    <lineage>
        <taxon>Bacteria</taxon>
        <taxon>Pseudomonadati</taxon>
        <taxon>Thermodesulfobacteriota</taxon>
        <taxon>Desulfuromonadia</taxon>
        <taxon>Geobacterales</taxon>
        <taxon>Geobacteraceae</taxon>
        <taxon>Trichlorobacter</taxon>
    </lineage>
</organism>
<keyword evidence="1 4" id="KW-0808">Transferase</keyword>
<dbReference type="RefSeq" id="WP_078789699.1">
    <property type="nucleotide sequence ID" value="NZ_FUWR01000006.1"/>
</dbReference>
<dbReference type="SUPFAM" id="SSF53756">
    <property type="entry name" value="UDP-Glycosyltransferase/glycogen phosphorylase"/>
    <property type="match status" value="1"/>
</dbReference>
<evidence type="ECO:0000259" key="3">
    <source>
        <dbReference type="Pfam" id="PF13439"/>
    </source>
</evidence>
<dbReference type="FunFam" id="3.40.50.2000:FF:000119">
    <property type="entry name" value="Glycosyl transferase group 1"/>
    <property type="match status" value="1"/>
</dbReference>
<reference evidence="5" key="1">
    <citation type="submission" date="2017-02" db="EMBL/GenBank/DDBJ databases">
        <authorList>
            <person name="Varghese N."/>
            <person name="Submissions S."/>
        </authorList>
    </citation>
    <scope>NUCLEOTIDE SEQUENCE [LARGE SCALE GENOMIC DNA]</scope>
    <source>
        <strain evidence="5">ATCC BAA-34</strain>
    </source>
</reference>